<evidence type="ECO:0000313" key="5">
    <source>
        <dbReference type="EMBL" id="KEQ95473.1"/>
    </source>
</evidence>
<gene>
    <name evidence="5" type="ORF">AUEXF2481DRAFT_5076</name>
</gene>
<dbReference type="SMART" id="SM00066">
    <property type="entry name" value="GAL4"/>
    <property type="match status" value="1"/>
</dbReference>
<dbReference type="RefSeq" id="XP_013343753.1">
    <property type="nucleotide sequence ID" value="XM_013488299.1"/>
</dbReference>
<dbReference type="PROSITE" id="PS00463">
    <property type="entry name" value="ZN2_CY6_FUNGAL_1"/>
    <property type="match status" value="1"/>
</dbReference>
<dbReference type="GO" id="GO:0001080">
    <property type="term" value="P:nitrogen catabolite activation of transcription from RNA polymerase II promoter"/>
    <property type="evidence" value="ECO:0007669"/>
    <property type="project" value="TreeGrafter"/>
</dbReference>
<dbReference type="InterPro" id="IPR001138">
    <property type="entry name" value="Zn2Cys6_DnaBD"/>
</dbReference>
<dbReference type="EMBL" id="KL584759">
    <property type="protein sequence ID" value="KEQ95473.1"/>
    <property type="molecule type" value="Genomic_DNA"/>
</dbReference>
<dbReference type="InterPro" id="IPR050797">
    <property type="entry name" value="Carb_Metab_Trans_Reg"/>
</dbReference>
<dbReference type="Pfam" id="PF04082">
    <property type="entry name" value="Fungal_trans"/>
    <property type="match status" value="1"/>
</dbReference>
<reference evidence="5 6" key="1">
    <citation type="journal article" date="2014" name="BMC Genomics">
        <title>Genome sequencing of four Aureobasidium pullulans varieties: biotechnological potential, stress tolerance, and description of new species.</title>
        <authorList>
            <person name="Gostin Ar C."/>
            <person name="Ohm R.A."/>
            <person name="Kogej T."/>
            <person name="Sonjak S."/>
            <person name="Turk M."/>
            <person name="Zajc J."/>
            <person name="Zalar P."/>
            <person name="Grube M."/>
            <person name="Sun H."/>
            <person name="Han J."/>
            <person name="Sharma A."/>
            <person name="Chiniquy J."/>
            <person name="Ngan C.Y."/>
            <person name="Lipzen A."/>
            <person name="Barry K."/>
            <person name="Grigoriev I.V."/>
            <person name="Gunde-Cimerman N."/>
        </authorList>
    </citation>
    <scope>NUCLEOTIDE SEQUENCE [LARGE SCALE GENOMIC DNA]</scope>
    <source>
        <strain evidence="5 6">EXF-2481</strain>
    </source>
</reference>
<dbReference type="GO" id="GO:0003677">
    <property type="term" value="F:DNA binding"/>
    <property type="evidence" value="ECO:0007669"/>
    <property type="project" value="InterPro"/>
</dbReference>
<dbReference type="GO" id="GO:0006351">
    <property type="term" value="P:DNA-templated transcription"/>
    <property type="evidence" value="ECO:0007669"/>
    <property type="project" value="InterPro"/>
</dbReference>
<dbReference type="PROSITE" id="PS50048">
    <property type="entry name" value="ZN2_CY6_FUNGAL_2"/>
    <property type="match status" value="1"/>
</dbReference>
<dbReference type="Pfam" id="PF00172">
    <property type="entry name" value="Zn_clus"/>
    <property type="match status" value="1"/>
</dbReference>
<dbReference type="OrthoDB" id="3034343at2759"/>
<dbReference type="GO" id="GO:0000981">
    <property type="term" value="F:DNA-binding transcription factor activity, RNA polymerase II-specific"/>
    <property type="evidence" value="ECO:0007669"/>
    <property type="project" value="InterPro"/>
</dbReference>
<organism evidence="5 6">
    <name type="scientific">Aureobasidium subglaciale (strain EXF-2481)</name>
    <name type="common">Aureobasidium pullulans var. subglaciale</name>
    <dbReference type="NCBI Taxonomy" id="1043005"/>
    <lineage>
        <taxon>Eukaryota</taxon>
        <taxon>Fungi</taxon>
        <taxon>Dikarya</taxon>
        <taxon>Ascomycota</taxon>
        <taxon>Pezizomycotina</taxon>
        <taxon>Dothideomycetes</taxon>
        <taxon>Dothideomycetidae</taxon>
        <taxon>Dothideales</taxon>
        <taxon>Saccotheciaceae</taxon>
        <taxon>Aureobasidium</taxon>
    </lineage>
</organism>
<feature type="region of interest" description="Disordered" evidence="3">
    <location>
        <begin position="174"/>
        <end position="197"/>
    </location>
</feature>
<evidence type="ECO:0000256" key="2">
    <source>
        <dbReference type="ARBA" id="ARBA00023242"/>
    </source>
</evidence>
<dbReference type="InterPro" id="IPR007219">
    <property type="entry name" value="XnlR_reg_dom"/>
</dbReference>
<sequence>MSENFSDNFDLASFLSLPLHYSGMAQTNTTSTMEPPTGTRPYRSHKFPACTACRQRKIRCHFDQVAAQCTLCREKGWQCITASPAQSAQKRDRSSTSGPADRPVKRTTQSLGSRDDGSPSVQVRRPSRQSSVIGTPAEASAEIAQPLDHPSTESTVIVGPVFQEDIQILGPYLSRGDEARQSSKERQTATAGPSRNPLLYLSVPRRRRGLQPAKDPGSGQKLILQHLVGPFAGELVDLYFEYAHPCFPILDELAIRKHGAANVSSTLWSYIITNALSSWDRSPKLKHHPRPDPIYACNVAVAALQEDFNESSVSTILCSVLDMIGRPVSNIINEGRTIALAHTFGMNRNPTNWGCSDHEKRLRIRTWWAVLISNRLSALAHGTPGTLIKGQYDVPLPTPAMLLTPGKNDIYREQGAEHFIQLCKLCEILGEINQIAVDLRRPFDAKVPRELRRLECDLDQWEADLPPYLTRPLDEGKGPGACNLHLCFLSTKLLLARTALKVASDGQQPDSSSEHMRYRLSVLRSLAREIADFVCALQSHHLAEFWLPCKPTPASLSLLLSPLPFPSLPFPHSLAQKRKKLTESLPQTDTAHFLASSAMILLRCTIETTDPLTREPCKLSLSSLRKRLRSARDDSSWDLADIFLNQCDEPISRVIAKLSYSTLSAAQPVMEVTQQQQEVPINVEDVILQPLQQDFVFDLAGLGAEGFGMGFEGLGLPFGDLWSGYEDVNMNGNGGASGMNGI</sequence>
<dbReference type="HOGENOM" id="CLU_009827_0_0_1"/>
<evidence type="ECO:0000256" key="1">
    <source>
        <dbReference type="ARBA" id="ARBA00022723"/>
    </source>
</evidence>
<dbReference type="Gene3D" id="4.10.240.10">
    <property type="entry name" value="Zn(2)-C6 fungal-type DNA-binding domain"/>
    <property type="match status" value="1"/>
</dbReference>
<feature type="compositionally biased region" description="Low complexity" evidence="3">
    <location>
        <begin position="118"/>
        <end position="132"/>
    </location>
</feature>
<dbReference type="Proteomes" id="UP000030641">
    <property type="component" value="Unassembled WGS sequence"/>
</dbReference>
<dbReference type="PANTHER" id="PTHR31668">
    <property type="entry name" value="GLUCOSE TRANSPORT TRANSCRIPTION REGULATOR RGT1-RELATED-RELATED"/>
    <property type="match status" value="1"/>
</dbReference>
<evidence type="ECO:0000256" key="3">
    <source>
        <dbReference type="SAM" id="MobiDB-lite"/>
    </source>
</evidence>
<protein>
    <recommendedName>
        <fullName evidence="4">Zn(2)-C6 fungal-type domain-containing protein</fullName>
    </recommendedName>
</protein>
<name>A0A074YCE8_AURSE</name>
<dbReference type="STRING" id="1043005.A0A074YCE8"/>
<accession>A0A074YCE8</accession>
<dbReference type="CDD" id="cd12148">
    <property type="entry name" value="fungal_TF_MHR"/>
    <property type="match status" value="1"/>
</dbReference>
<dbReference type="GeneID" id="25368694"/>
<evidence type="ECO:0000313" key="6">
    <source>
        <dbReference type="Proteomes" id="UP000030641"/>
    </source>
</evidence>
<evidence type="ECO:0000259" key="4">
    <source>
        <dbReference type="PROSITE" id="PS50048"/>
    </source>
</evidence>
<proteinExistence type="predicted"/>
<dbReference type="SUPFAM" id="SSF57701">
    <property type="entry name" value="Zn2/Cys6 DNA-binding domain"/>
    <property type="match status" value="1"/>
</dbReference>
<dbReference type="InterPro" id="IPR036864">
    <property type="entry name" value="Zn2-C6_fun-type_DNA-bd_sf"/>
</dbReference>
<dbReference type="CDD" id="cd00067">
    <property type="entry name" value="GAL4"/>
    <property type="match status" value="1"/>
</dbReference>
<dbReference type="AlphaFoldDB" id="A0A074YCE8"/>
<dbReference type="InParanoid" id="A0A074YCE8"/>
<dbReference type="PANTHER" id="PTHR31668:SF10">
    <property type="entry name" value="ZN(II)2CYS6 TRANSCRIPTION FACTOR (EUROFUNG)"/>
    <property type="match status" value="1"/>
</dbReference>
<dbReference type="OMA" id="HIHRSQW"/>
<feature type="region of interest" description="Disordered" evidence="3">
    <location>
        <begin position="26"/>
        <end position="45"/>
    </location>
</feature>
<dbReference type="GO" id="GO:0005634">
    <property type="term" value="C:nucleus"/>
    <property type="evidence" value="ECO:0007669"/>
    <property type="project" value="TreeGrafter"/>
</dbReference>
<feature type="compositionally biased region" description="Basic and acidic residues" evidence="3">
    <location>
        <begin position="175"/>
        <end position="187"/>
    </location>
</feature>
<keyword evidence="1" id="KW-0479">Metal-binding</keyword>
<keyword evidence="6" id="KW-1185">Reference proteome</keyword>
<feature type="region of interest" description="Disordered" evidence="3">
    <location>
        <begin position="83"/>
        <end position="152"/>
    </location>
</feature>
<feature type="domain" description="Zn(2)-C6 fungal-type" evidence="4">
    <location>
        <begin position="49"/>
        <end position="81"/>
    </location>
</feature>
<keyword evidence="2" id="KW-0539">Nucleus</keyword>
<dbReference type="GO" id="GO:0008270">
    <property type="term" value="F:zinc ion binding"/>
    <property type="evidence" value="ECO:0007669"/>
    <property type="project" value="InterPro"/>
</dbReference>